<dbReference type="GO" id="GO:0005524">
    <property type="term" value="F:ATP binding"/>
    <property type="evidence" value="ECO:0007669"/>
    <property type="project" value="UniProtKB-KW"/>
</dbReference>
<keyword evidence="3" id="KW-0055">Arginine biosynthesis</keyword>
<dbReference type="CDD" id="cd04252">
    <property type="entry name" value="AAK_NAGK-fArgBP"/>
    <property type="match status" value="1"/>
</dbReference>
<comment type="catalytic activity">
    <reaction evidence="9">
        <text>N-acetyl-L-glutamate + ATP = N-acetyl-L-glutamyl 5-phosphate + ADP</text>
        <dbReference type="Rhea" id="RHEA:14629"/>
        <dbReference type="ChEBI" id="CHEBI:30616"/>
        <dbReference type="ChEBI" id="CHEBI:44337"/>
        <dbReference type="ChEBI" id="CHEBI:57936"/>
        <dbReference type="ChEBI" id="CHEBI:456216"/>
        <dbReference type="EC" id="2.7.2.8"/>
    </reaction>
</comment>
<proteinExistence type="predicted"/>
<evidence type="ECO:0000256" key="7">
    <source>
        <dbReference type="ARBA" id="ARBA00022777"/>
    </source>
</evidence>
<keyword evidence="13" id="KW-1185">Reference proteome</keyword>
<sequence length="468" mass="51771">MCQMRHYSPSQDHHLAATRSTLVQVLGHIDSRRTAEQYLSHFTTPKSALRPFAVIKVGGAILRDHLPTLASALAFFSHVGLYPVLVHGAGPQLNQILQEAGVEPRFEDGIRVTDGKTMALARRLFLEENLKLGQALEAMGVSTRPLTAGIFQADFLDRKKYNLVGRIRKVEKAPILSALRASCVPILTSMAETPDGQVLHVNADLAASELARALQPAKVVYLAETGGLVHGHTGARIARINLSEEYDQLMAQSWVRHGTTRLKIRAAQELLTDLPSSSSVSIVHPLDLQKAILAAPGTGTRIEKGTRTFSTPSAEFKSWPRLEHVLRKQQGQGPDASFCMAEMKKRPFKLYSQDPAMCPLAVVSFATQGVPQLLTFPRQTEDTGADDMFLQIMKDFPKLVWTVPENDRRLDWFSRRATGRYYHDGWVLMWYGVSQHEARQLIMGLPNGEAADPELGEPEPYQAASQAA</sequence>
<evidence type="ECO:0000256" key="8">
    <source>
        <dbReference type="ARBA" id="ARBA00022840"/>
    </source>
</evidence>
<dbReference type="GO" id="GO:0006526">
    <property type="term" value="P:L-arginine biosynthetic process"/>
    <property type="evidence" value="ECO:0007669"/>
    <property type="project" value="UniProtKB-UniPathway"/>
</dbReference>
<dbReference type="InterPro" id="IPR004662">
    <property type="entry name" value="AcgluKinase_fam"/>
</dbReference>
<name>A0A319CXJ5_9EURO</name>
<dbReference type="InterPro" id="IPR006855">
    <property type="entry name" value="Vertebrate-like_GNAT_dom"/>
</dbReference>
<dbReference type="Proteomes" id="UP000247810">
    <property type="component" value="Unassembled WGS sequence"/>
</dbReference>
<dbReference type="InterPro" id="IPR041734">
    <property type="entry name" value="NAGK-fArgBP"/>
</dbReference>
<dbReference type="NCBIfam" id="TIGR00761">
    <property type="entry name" value="argB"/>
    <property type="match status" value="1"/>
</dbReference>
<keyword evidence="7 12" id="KW-0418">Kinase</keyword>
<protein>
    <recommendedName>
        <fullName evidence="2">acetylglutamate kinase</fullName>
        <ecNumber evidence="2">2.7.2.8</ecNumber>
    </recommendedName>
</protein>
<evidence type="ECO:0000256" key="1">
    <source>
        <dbReference type="ARBA" id="ARBA00004828"/>
    </source>
</evidence>
<dbReference type="PROSITE" id="PS51731">
    <property type="entry name" value="GNAT_NAGS"/>
    <property type="match status" value="1"/>
</dbReference>
<dbReference type="AlphaFoldDB" id="A0A319CXJ5"/>
<dbReference type="PANTHER" id="PTHR23342:SF0">
    <property type="entry name" value="N-ACETYLGLUTAMATE SYNTHASE, MITOCHONDRIAL"/>
    <property type="match status" value="1"/>
</dbReference>
<dbReference type="EMBL" id="KZ826022">
    <property type="protein sequence ID" value="PYH89580.1"/>
    <property type="molecule type" value="Genomic_DNA"/>
</dbReference>
<dbReference type="GO" id="GO:0005759">
    <property type="term" value="C:mitochondrial matrix"/>
    <property type="evidence" value="ECO:0007669"/>
    <property type="project" value="TreeGrafter"/>
</dbReference>
<dbReference type="Pfam" id="PF00696">
    <property type="entry name" value="AA_kinase"/>
    <property type="match status" value="1"/>
</dbReference>
<dbReference type="STRING" id="1448320.A0A319CXJ5"/>
<keyword evidence="8" id="KW-0067">ATP-binding</keyword>
<evidence type="ECO:0000256" key="9">
    <source>
        <dbReference type="ARBA" id="ARBA00048141"/>
    </source>
</evidence>
<evidence type="ECO:0000256" key="2">
    <source>
        <dbReference type="ARBA" id="ARBA00013065"/>
    </source>
</evidence>
<dbReference type="OrthoDB" id="438291at2759"/>
<dbReference type="UniPathway" id="UPA00068">
    <property type="reaction ID" value="UER00107"/>
</dbReference>
<keyword evidence="5" id="KW-0808">Transferase</keyword>
<evidence type="ECO:0000313" key="12">
    <source>
        <dbReference type="EMBL" id="PYH89580.1"/>
    </source>
</evidence>
<dbReference type="VEuPathDB" id="FungiDB:BO71DRAFT_336371"/>
<accession>A0A319CXJ5</accession>
<evidence type="ECO:0000256" key="4">
    <source>
        <dbReference type="ARBA" id="ARBA00022605"/>
    </source>
</evidence>
<dbReference type="SUPFAM" id="SSF53633">
    <property type="entry name" value="Carbamate kinase-like"/>
    <property type="match status" value="1"/>
</dbReference>
<dbReference type="Gene3D" id="3.40.630.30">
    <property type="match status" value="1"/>
</dbReference>
<dbReference type="Pfam" id="PF04768">
    <property type="entry name" value="NAT"/>
    <property type="match status" value="1"/>
</dbReference>
<dbReference type="InterPro" id="IPR011242">
    <property type="entry name" value="ArgB_GNAT"/>
</dbReference>
<dbReference type="FunFam" id="3.40.1160.10:FF:000046">
    <property type="entry name" value="N-acetylglutamate kinase / N-acetylglutamate synthase"/>
    <property type="match status" value="1"/>
</dbReference>
<organism evidence="12 13">
    <name type="scientific">Aspergillus ellipticus CBS 707.79</name>
    <dbReference type="NCBI Taxonomy" id="1448320"/>
    <lineage>
        <taxon>Eukaryota</taxon>
        <taxon>Fungi</taxon>
        <taxon>Dikarya</taxon>
        <taxon>Ascomycota</taxon>
        <taxon>Pezizomycotina</taxon>
        <taxon>Eurotiomycetes</taxon>
        <taxon>Eurotiomycetidae</taxon>
        <taxon>Eurotiales</taxon>
        <taxon>Aspergillaceae</taxon>
        <taxon>Aspergillus</taxon>
        <taxon>Aspergillus subgen. Circumdati</taxon>
    </lineage>
</organism>
<feature type="domain" description="N-acetyltransferase" evidence="11">
    <location>
        <begin position="306"/>
        <end position="454"/>
    </location>
</feature>
<dbReference type="PIRSF" id="PIRSF036441">
    <property type="entry name" value="NAGK_DUF619"/>
    <property type="match status" value="1"/>
</dbReference>
<evidence type="ECO:0000259" key="11">
    <source>
        <dbReference type="PROSITE" id="PS51731"/>
    </source>
</evidence>
<evidence type="ECO:0000256" key="10">
    <source>
        <dbReference type="SAM" id="MobiDB-lite"/>
    </source>
</evidence>
<feature type="region of interest" description="Disordered" evidence="10">
    <location>
        <begin position="449"/>
        <end position="468"/>
    </location>
</feature>
<evidence type="ECO:0000256" key="6">
    <source>
        <dbReference type="ARBA" id="ARBA00022741"/>
    </source>
</evidence>
<evidence type="ECO:0000256" key="5">
    <source>
        <dbReference type="ARBA" id="ARBA00022679"/>
    </source>
</evidence>
<dbReference type="Gene3D" id="3.40.1160.10">
    <property type="entry name" value="Acetylglutamate kinase-like"/>
    <property type="match status" value="1"/>
</dbReference>
<keyword evidence="4" id="KW-0028">Amino-acid biosynthesis</keyword>
<dbReference type="InterPro" id="IPR001048">
    <property type="entry name" value="Asp/Glu/Uridylate_kinase"/>
</dbReference>
<evidence type="ECO:0000256" key="3">
    <source>
        <dbReference type="ARBA" id="ARBA00022571"/>
    </source>
</evidence>
<keyword evidence="6" id="KW-0547">Nucleotide-binding</keyword>
<comment type="pathway">
    <text evidence="1">Amino-acid biosynthesis; L-arginine biosynthesis; N(2)-acetyl-L-ornithine from L-glutamate: step 2/4.</text>
</comment>
<dbReference type="GO" id="GO:0003991">
    <property type="term" value="F:acetylglutamate kinase activity"/>
    <property type="evidence" value="ECO:0007669"/>
    <property type="project" value="UniProtKB-EC"/>
</dbReference>
<dbReference type="InterPro" id="IPR036393">
    <property type="entry name" value="AceGlu_kinase-like_sf"/>
</dbReference>
<evidence type="ECO:0000313" key="13">
    <source>
        <dbReference type="Proteomes" id="UP000247810"/>
    </source>
</evidence>
<dbReference type="GO" id="GO:0003942">
    <property type="term" value="F:N-acetyl-gamma-glutamyl-phosphate reductase activity"/>
    <property type="evidence" value="ECO:0007669"/>
    <property type="project" value="TreeGrafter"/>
</dbReference>
<dbReference type="EC" id="2.7.2.8" evidence="2"/>
<dbReference type="PANTHER" id="PTHR23342">
    <property type="entry name" value="N-ACETYLGLUTAMATE SYNTHASE"/>
    <property type="match status" value="1"/>
</dbReference>
<gene>
    <name evidence="12" type="ORF">BO71DRAFT_336371</name>
</gene>
<reference evidence="12 13" key="1">
    <citation type="submission" date="2018-02" db="EMBL/GenBank/DDBJ databases">
        <title>The genomes of Aspergillus section Nigri reveals drivers in fungal speciation.</title>
        <authorList>
            <consortium name="DOE Joint Genome Institute"/>
            <person name="Vesth T.C."/>
            <person name="Nybo J."/>
            <person name="Theobald S."/>
            <person name="Brandl J."/>
            <person name="Frisvad J.C."/>
            <person name="Nielsen K.F."/>
            <person name="Lyhne E.K."/>
            <person name="Kogle M.E."/>
            <person name="Kuo A."/>
            <person name="Riley R."/>
            <person name="Clum A."/>
            <person name="Nolan M."/>
            <person name="Lipzen A."/>
            <person name="Salamov A."/>
            <person name="Henrissat B."/>
            <person name="Wiebenga A."/>
            <person name="De vries R.P."/>
            <person name="Grigoriev I.V."/>
            <person name="Mortensen U.H."/>
            <person name="Andersen M.R."/>
            <person name="Baker S.E."/>
        </authorList>
    </citation>
    <scope>NUCLEOTIDE SEQUENCE [LARGE SCALE GENOMIC DNA]</scope>
    <source>
        <strain evidence="12 13">CBS 707.79</strain>
    </source>
</reference>